<dbReference type="STRING" id="53326.A0A016WNV2"/>
<gene>
    <name evidence="3" type="primary">Acey_s0601.g513</name>
    <name evidence="3" type="ORF">Y032_0601g513</name>
</gene>
<reference evidence="4" key="1">
    <citation type="journal article" date="2015" name="Nat. Genet.">
        <title>The genome and transcriptome of the zoonotic hookworm Ancylostoma ceylanicum identify infection-specific gene families.</title>
        <authorList>
            <person name="Schwarz E.M."/>
            <person name="Hu Y."/>
            <person name="Antoshechkin I."/>
            <person name="Miller M.M."/>
            <person name="Sternberg P.W."/>
            <person name="Aroian R.V."/>
        </authorList>
    </citation>
    <scope>NUCLEOTIDE SEQUENCE</scope>
    <source>
        <strain evidence="4">HY135</strain>
    </source>
</reference>
<keyword evidence="2" id="KW-0472">Membrane</keyword>
<name>A0A016WNV2_9BILA</name>
<dbReference type="OrthoDB" id="5856535at2759"/>
<keyword evidence="2" id="KW-1133">Transmembrane helix</keyword>
<feature type="region of interest" description="Disordered" evidence="1">
    <location>
        <begin position="31"/>
        <end position="84"/>
    </location>
</feature>
<proteinExistence type="predicted"/>
<evidence type="ECO:0000313" key="4">
    <source>
        <dbReference type="Proteomes" id="UP000024635"/>
    </source>
</evidence>
<organism evidence="3 4">
    <name type="scientific">Ancylostoma ceylanicum</name>
    <dbReference type="NCBI Taxonomy" id="53326"/>
    <lineage>
        <taxon>Eukaryota</taxon>
        <taxon>Metazoa</taxon>
        <taxon>Ecdysozoa</taxon>
        <taxon>Nematoda</taxon>
        <taxon>Chromadorea</taxon>
        <taxon>Rhabditida</taxon>
        <taxon>Rhabditina</taxon>
        <taxon>Rhabditomorpha</taxon>
        <taxon>Strongyloidea</taxon>
        <taxon>Ancylostomatidae</taxon>
        <taxon>Ancylostomatinae</taxon>
        <taxon>Ancylostoma</taxon>
    </lineage>
</organism>
<accession>A0A016WNV2</accession>
<sequence>MILLSRAGAQHVVEVADVAQRSSVQVEQSAAEARLLDETEPSAKRPRLSETDQNLPGDLVATREEVQKQSLELSPVHEDDNQGLQPLRRRRIPRPVDMDGLFISYESIKKMQNDYSSLLKTKDELKAGMTLDKHPTLRELLLPYPAYAGNRFPKKCIELYRSRFFDKLTYEQALNENLFDPVDRGPESKLWRYSSSEQSSKEVRYPYRMVLHAPIYLIIYLYVLPHYLSVCSMTVLGVRDTSWHRILGGDSREVCFDA</sequence>
<dbReference type="EMBL" id="JARK01000201">
    <property type="protein sequence ID" value="EYC40698.1"/>
    <property type="molecule type" value="Genomic_DNA"/>
</dbReference>
<evidence type="ECO:0000256" key="1">
    <source>
        <dbReference type="SAM" id="MobiDB-lite"/>
    </source>
</evidence>
<feature type="compositionally biased region" description="Basic and acidic residues" evidence="1">
    <location>
        <begin position="34"/>
        <end position="50"/>
    </location>
</feature>
<keyword evidence="4" id="KW-1185">Reference proteome</keyword>
<evidence type="ECO:0000313" key="3">
    <source>
        <dbReference type="EMBL" id="EYC40698.1"/>
    </source>
</evidence>
<dbReference type="Proteomes" id="UP000024635">
    <property type="component" value="Unassembled WGS sequence"/>
</dbReference>
<evidence type="ECO:0000256" key="2">
    <source>
        <dbReference type="SAM" id="Phobius"/>
    </source>
</evidence>
<feature type="transmembrane region" description="Helical" evidence="2">
    <location>
        <begin position="209"/>
        <end position="228"/>
    </location>
</feature>
<comment type="caution">
    <text evidence="3">The sequence shown here is derived from an EMBL/GenBank/DDBJ whole genome shotgun (WGS) entry which is preliminary data.</text>
</comment>
<protein>
    <submittedName>
        <fullName evidence="3">Uncharacterized protein</fullName>
    </submittedName>
</protein>
<dbReference type="AlphaFoldDB" id="A0A016WNV2"/>
<keyword evidence="2" id="KW-0812">Transmembrane</keyword>